<evidence type="ECO:0000256" key="3">
    <source>
        <dbReference type="ARBA" id="ARBA00023136"/>
    </source>
</evidence>
<evidence type="ECO:0000256" key="6">
    <source>
        <dbReference type="SAM" id="MobiDB-lite"/>
    </source>
</evidence>
<keyword evidence="3" id="KW-0472">Membrane</keyword>
<dbReference type="EMBL" id="BQKK01000006">
    <property type="protein sequence ID" value="GJN43607.1"/>
    <property type="molecule type" value="Genomic_DNA"/>
</dbReference>
<feature type="chain" id="PRO_5043977659" description="LppP/LprE family lipoprotein" evidence="7">
    <location>
        <begin position="19"/>
        <end position="212"/>
    </location>
</feature>
<protein>
    <recommendedName>
        <fullName evidence="10">LppP/LprE family lipoprotein</fullName>
    </recommendedName>
</protein>
<dbReference type="InterPro" id="IPR025971">
    <property type="entry name" value="LppP/LprE"/>
</dbReference>
<feature type="region of interest" description="Disordered" evidence="6">
    <location>
        <begin position="39"/>
        <end position="80"/>
    </location>
</feature>
<accession>A0AAV5G8E6</accession>
<reference evidence="8" key="1">
    <citation type="submission" date="2021-12" db="EMBL/GenBank/DDBJ databases">
        <title>Draft genome sequence of Corynebacterium ammoniagenes strain T-723.</title>
        <authorList>
            <person name="Matsuzawa M."/>
            <person name="Hiratani M."/>
            <person name="Abe I."/>
            <person name="Tsuji Y."/>
            <person name="Nakamura J."/>
        </authorList>
    </citation>
    <scope>NUCLEOTIDE SEQUENCE</scope>
    <source>
        <strain evidence="8">T-723</strain>
    </source>
</reference>
<name>A0AAV5G8E6_CORAM</name>
<sequence length="212" mass="22074">MRLALPVIAAALTSLALASCSGTEDSAQEATPTTVTSIVTAPADEPPQTTESPAPGNDGEATKVPPATTPPPADCGISPSSDAITAPISTLETPSAPNTAWVYEGDSNYDPCADLSYALLVQRPQGNSQFGTQILFFHHGEYIGIDSAYPQQAMNIEDKGNALVVTYKDWEALDDAGGSDAEAPSYTATVTFFWGETTNQLGTEGTFPNQGL</sequence>
<evidence type="ECO:0000313" key="9">
    <source>
        <dbReference type="Proteomes" id="UP001054925"/>
    </source>
</evidence>
<dbReference type="RefSeq" id="WP_236163963.1">
    <property type="nucleotide sequence ID" value="NZ_BQKK01000006.1"/>
</dbReference>
<dbReference type="Proteomes" id="UP001054925">
    <property type="component" value="Unassembled WGS sequence"/>
</dbReference>
<keyword evidence="4" id="KW-0564">Palmitate</keyword>
<organism evidence="8 9">
    <name type="scientific">Corynebacterium ammoniagenes</name>
    <name type="common">Brevibacterium ammoniagenes</name>
    <dbReference type="NCBI Taxonomy" id="1697"/>
    <lineage>
        <taxon>Bacteria</taxon>
        <taxon>Bacillati</taxon>
        <taxon>Actinomycetota</taxon>
        <taxon>Actinomycetes</taxon>
        <taxon>Mycobacteriales</taxon>
        <taxon>Corynebacteriaceae</taxon>
        <taxon>Corynebacterium</taxon>
    </lineage>
</organism>
<proteinExistence type="predicted"/>
<evidence type="ECO:0008006" key="10">
    <source>
        <dbReference type="Google" id="ProtNLM"/>
    </source>
</evidence>
<feature type="signal peptide" evidence="7">
    <location>
        <begin position="1"/>
        <end position="18"/>
    </location>
</feature>
<dbReference type="AlphaFoldDB" id="A0AAV5G8E6"/>
<dbReference type="Pfam" id="PF14041">
    <property type="entry name" value="Lipoprotein_21"/>
    <property type="match status" value="1"/>
</dbReference>
<keyword evidence="2 7" id="KW-0732">Signal</keyword>
<evidence type="ECO:0000256" key="2">
    <source>
        <dbReference type="ARBA" id="ARBA00022729"/>
    </source>
</evidence>
<evidence type="ECO:0000256" key="7">
    <source>
        <dbReference type="SAM" id="SignalP"/>
    </source>
</evidence>
<gene>
    <name evidence="8" type="ORF">CAT723_20860</name>
</gene>
<evidence type="ECO:0000256" key="4">
    <source>
        <dbReference type="ARBA" id="ARBA00023139"/>
    </source>
</evidence>
<evidence type="ECO:0000313" key="8">
    <source>
        <dbReference type="EMBL" id="GJN43607.1"/>
    </source>
</evidence>
<comment type="caution">
    <text evidence="8">The sequence shown here is derived from an EMBL/GenBank/DDBJ whole genome shotgun (WGS) entry which is preliminary data.</text>
</comment>
<keyword evidence="5" id="KW-0449">Lipoprotein</keyword>
<evidence type="ECO:0000256" key="5">
    <source>
        <dbReference type="ARBA" id="ARBA00023288"/>
    </source>
</evidence>
<keyword evidence="1" id="KW-1003">Cell membrane</keyword>
<dbReference type="PROSITE" id="PS51257">
    <property type="entry name" value="PROKAR_LIPOPROTEIN"/>
    <property type="match status" value="1"/>
</dbReference>
<evidence type="ECO:0000256" key="1">
    <source>
        <dbReference type="ARBA" id="ARBA00022475"/>
    </source>
</evidence>